<reference evidence="4" key="1">
    <citation type="submission" date="2016-10" db="EMBL/GenBank/DDBJ databases">
        <authorList>
            <person name="Varghese N."/>
            <person name="Submissions S."/>
        </authorList>
    </citation>
    <scope>NUCLEOTIDE SEQUENCE [LARGE SCALE GENOMIC DNA]</scope>
    <source>
        <strain evidence="4">DSM 21772</strain>
    </source>
</reference>
<dbReference type="SUPFAM" id="SSF56747">
    <property type="entry name" value="Prim-pol domain"/>
    <property type="match status" value="1"/>
</dbReference>
<name>A0A1H1VFT8_9MICO</name>
<dbReference type="CDD" id="cd04859">
    <property type="entry name" value="Prim_Pol"/>
    <property type="match status" value="1"/>
</dbReference>
<dbReference type="SMART" id="SM00943">
    <property type="entry name" value="Prim-Pol"/>
    <property type="match status" value="1"/>
</dbReference>
<gene>
    <name evidence="3" type="ORF">SAMN04489834_2253</name>
</gene>
<dbReference type="AlphaFoldDB" id="A0A1H1VFT8"/>
<evidence type="ECO:0000313" key="4">
    <source>
        <dbReference type="Proteomes" id="UP000181956"/>
    </source>
</evidence>
<feature type="domain" description="Primase C-terminal 1" evidence="1">
    <location>
        <begin position="211"/>
        <end position="274"/>
    </location>
</feature>
<dbReference type="STRING" id="412690.SAMN04489834_2253"/>
<dbReference type="InterPro" id="IPR015330">
    <property type="entry name" value="DNA_primase/pol_bifunc_N"/>
</dbReference>
<evidence type="ECO:0000259" key="2">
    <source>
        <dbReference type="SMART" id="SM00943"/>
    </source>
</evidence>
<keyword evidence="4" id="KW-1185">Reference proteome</keyword>
<feature type="domain" description="DNA primase/polymerase bifunctional N-terminal" evidence="2">
    <location>
        <begin position="19"/>
        <end position="210"/>
    </location>
</feature>
<dbReference type="RefSeq" id="WP_156786326.1">
    <property type="nucleotide sequence ID" value="NZ_LT629742.1"/>
</dbReference>
<dbReference type="OrthoDB" id="3218228at2"/>
<evidence type="ECO:0000259" key="1">
    <source>
        <dbReference type="SMART" id="SM00942"/>
    </source>
</evidence>
<evidence type="ECO:0000313" key="3">
    <source>
        <dbReference type="EMBL" id="SDS83535.1"/>
    </source>
</evidence>
<organism evidence="3 4">
    <name type="scientific">Microterricola viridarii</name>
    <dbReference type="NCBI Taxonomy" id="412690"/>
    <lineage>
        <taxon>Bacteria</taxon>
        <taxon>Bacillati</taxon>
        <taxon>Actinomycetota</taxon>
        <taxon>Actinomycetes</taxon>
        <taxon>Micrococcales</taxon>
        <taxon>Microbacteriaceae</taxon>
        <taxon>Microterricola</taxon>
    </lineage>
</organism>
<dbReference type="Proteomes" id="UP000181956">
    <property type="component" value="Chromosome I"/>
</dbReference>
<dbReference type="Pfam" id="PF09250">
    <property type="entry name" value="Prim-Pol"/>
    <property type="match status" value="1"/>
</dbReference>
<dbReference type="EMBL" id="LT629742">
    <property type="protein sequence ID" value="SDS83535.1"/>
    <property type="molecule type" value="Genomic_DNA"/>
</dbReference>
<dbReference type="SMART" id="SM00942">
    <property type="entry name" value="PriCT_1"/>
    <property type="match status" value="1"/>
</dbReference>
<dbReference type="InterPro" id="IPR014820">
    <property type="entry name" value="PriCT_1"/>
</dbReference>
<dbReference type="Pfam" id="PF08708">
    <property type="entry name" value="PriCT_1"/>
    <property type="match status" value="1"/>
</dbReference>
<protein>
    <submittedName>
        <fullName evidence="3">Bifunctional DNA primase/polymerase, N-terminal</fullName>
    </submittedName>
</protein>
<proteinExistence type="predicted"/>
<accession>A0A1H1VFT8</accession>
<sequence>MDVADVLFTTRGMPSLDAALAFARAGIRIFPCASGGKRPLTHAGFHDASRDVAQVRSWWTRWPAANLGLPTGSASGIEVVDIDVADAGSGFVTFERASAAGMVAGELARVRTPSGGLHVYFPALPSHPQRCWQSAVAHIDFRGEGGYVVVPPSALVTNNGRVAYRVVSLFSSGSTSVDAAALRDFIDPGHSRSEPPPDGAAAAAPAPTRLARWIANLHEGERNSGLFWAACRLLEAGSRPAEVEAALAPAAASAGLSEREIRTTIHSANRQSVRMPLGSTAATWSYPVTPRHRDGDAPCLS</sequence>